<evidence type="ECO:0000313" key="1">
    <source>
        <dbReference type="EMBL" id="KAJ9102797.1"/>
    </source>
</evidence>
<gene>
    <name evidence="1" type="ORF">QFC19_004715</name>
</gene>
<evidence type="ECO:0000313" key="2">
    <source>
        <dbReference type="Proteomes" id="UP001241377"/>
    </source>
</evidence>
<comment type="caution">
    <text evidence="1">The sequence shown here is derived from an EMBL/GenBank/DDBJ whole genome shotgun (WGS) entry which is preliminary data.</text>
</comment>
<reference evidence="1" key="1">
    <citation type="submission" date="2023-04" db="EMBL/GenBank/DDBJ databases">
        <title>Draft Genome sequencing of Naganishia species isolated from polar environments using Oxford Nanopore Technology.</title>
        <authorList>
            <person name="Leo P."/>
            <person name="Venkateswaran K."/>
        </authorList>
    </citation>
    <scope>NUCLEOTIDE SEQUENCE</scope>
    <source>
        <strain evidence="1">MNA-CCFEE 5261</strain>
    </source>
</reference>
<dbReference type="EMBL" id="JASBWR010000050">
    <property type="protein sequence ID" value="KAJ9102797.1"/>
    <property type="molecule type" value="Genomic_DNA"/>
</dbReference>
<name>A0ACC2VWL0_9TREE</name>
<keyword evidence="2" id="KW-1185">Reference proteome</keyword>
<organism evidence="1 2">
    <name type="scientific">Naganishia cerealis</name>
    <dbReference type="NCBI Taxonomy" id="610337"/>
    <lineage>
        <taxon>Eukaryota</taxon>
        <taxon>Fungi</taxon>
        <taxon>Dikarya</taxon>
        <taxon>Basidiomycota</taxon>
        <taxon>Agaricomycotina</taxon>
        <taxon>Tremellomycetes</taxon>
        <taxon>Filobasidiales</taxon>
        <taxon>Filobasidiaceae</taxon>
        <taxon>Naganishia</taxon>
    </lineage>
</organism>
<dbReference type="Proteomes" id="UP001241377">
    <property type="component" value="Unassembled WGS sequence"/>
</dbReference>
<accession>A0ACC2VWL0</accession>
<sequence>MSVYLNQKLSPQAIYQQKLKQGVYHSPGLPTVGVNSSASDAAALLAASTDLTVKPSYERTVAAEAHTAAVAAKSQKPQPEVKKSSSSSGIGLGVPSFTGSGIYAAASRNSTMSMSTRTEPEKDYRSGLAPKAADASLNIHKISELATKNSSKSLNLRFNPELDYRSGLKQKPAEYLNQDEEDLAAEGAAASLKHGAGASDAASLKTRSTSFKASDVVGSTLLGAANARAQERLQTLSLQPGDFKAQAQAYANALAIAQKNSNERLKRNAEGHIDLGGGLTMTQKELDAMAALVVQPVLSDISTKASAQRDADASAKKKQEELVKKHDKAKQEEIERKLKEKAELEKAKKERLDANEARKEEERTKYADYQAEREEELKQKVAELKEKEAQYAEEKETLLAEKLENQARIDEEEQAKIDERKKELEEMQAEKDEVLKPVLEELEVETTKLKEVTDARDQLREEVKTGETHQEEYEKKVVELNEKLETVKADIEKYTGDLEESTRTAEDTSKEVDELHQQLADELKLAEDSHKELDAKIQDLETQQKDHLATKKEQKQLILKNLDERVKEEHAINAELPEHMRKEVNEKKLRDVGDLFGDDEVPEQKPLNVAAKKEPKETTAPVSKVAPTSKPAVSSAKNEKKSGLKRFTKYFSSKPPKAAEPVPRAKSVKKEHLISEASNADFDDISSSNEKNKGGLFKEEI</sequence>
<protein>
    <submittedName>
        <fullName evidence="1">Uncharacterized protein</fullName>
    </submittedName>
</protein>
<proteinExistence type="predicted"/>